<dbReference type="SUPFAM" id="SSF51905">
    <property type="entry name" value="FAD/NAD(P)-binding domain"/>
    <property type="match status" value="1"/>
</dbReference>
<dbReference type="RefSeq" id="WP_201371229.1">
    <property type="nucleotide sequence ID" value="NZ_BNJG01000001.1"/>
</dbReference>
<keyword evidence="3" id="KW-0274">FAD</keyword>
<organism evidence="6 7">
    <name type="scientific">Ktedonobacter robiniae</name>
    <dbReference type="NCBI Taxonomy" id="2778365"/>
    <lineage>
        <taxon>Bacteria</taxon>
        <taxon>Bacillati</taxon>
        <taxon>Chloroflexota</taxon>
        <taxon>Ktedonobacteria</taxon>
        <taxon>Ktedonobacterales</taxon>
        <taxon>Ktedonobacteraceae</taxon>
        <taxon>Ktedonobacter</taxon>
    </lineage>
</organism>
<evidence type="ECO:0000259" key="5">
    <source>
        <dbReference type="Pfam" id="PF01266"/>
    </source>
</evidence>
<dbReference type="Proteomes" id="UP000654345">
    <property type="component" value="Unassembled WGS sequence"/>
</dbReference>
<dbReference type="SUPFAM" id="SSF54373">
    <property type="entry name" value="FAD-linked reductases, C-terminal domain"/>
    <property type="match status" value="1"/>
</dbReference>
<keyword evidence="4" id="KW-0560">Oxidoreductase</keyword>
<accession>A0ABQ3UPE5</accession>
<keyword evidence="7" id="KW-1185">Reference proteome</keyword>
<dbReference type="Pfam" id="PF01266">
    <property type="entry name" value="DAO"/>
    <property type="match status" value="1"/>
</dbReference>
<comment type="cofactor">
    <cofactor evidence="1">
        <name>FAD</name>
        <dbReference type="ChEBI" id="CHEBI:57692"/>
    </cofactor>
</comment>
<dbReference type="InterPro" id="IPR036188">
    <property type="entry name" value="FAD/NAD-bd_sf"/>
</dbReference>
<evidence type="ECO:0000256" key="2">
    <source>
        <dbReference type="ARBA" id="ARBA00022630"/>
    </source>
</evidence>
<dbReference type="Gene3D" id="3.30.9.10">
    <property type="entry name" value="D-Amino Acid Oxidase, subunit A, domain 2"/>
    <property type="match status" value="1"/>
</dbReference>
<dbReference type="InterPro" id="IPR045170">
    <property type="entry name" value="MTOX"/>
</dbReference>
<dbReference type="PANTHER" id="PTHR10961">
    <property type="entry name" value="PEROXISOMAL SARCOSINE OXIDASE"/>
    <property type="match status" value="1"/>
</dbReference>
<keyword evidence="2" id="KW-0285">Flavoprotein</keyword>
<evidence type="ECO:0000313" key="7">
    <source>
        <dbReference type="Proteomes" id="UP000654345"/>
    </source>
</evidence>
<protein>
    <submittedName>
        <fullName evidence="6">Sarcosine oxidase</fullName>
    </submittedName>
</protein>
<evidence type="ECO:0000256" key="3">
    <source>
        <dbReference type="ARBA" id="ARBA00022827"/>
    </source>
</evidence>
<comment type="caution">
    <text evidence="6">The sequence shown here is derived from an EMBL/GenBank/DDBJ whole genome shotgun (WGS) entry which is preliminary data.</text>
</comment>
<feature type="domain" description="FAD dependent oxidoreductase" evidence="5">
    <location>
        <begin position="8"/>
        <end position="364"/>
    </location>
</feature>
<dbReference type="EMBL" id="BNJG01000001">
    <property type="protein sequence ID" value="GHO54532.1"/>
    <property type="molecule type" value="Genomic_DNA"/>
</dbReference>
<name>A0ABQ3UPE5_9CHLR</name>
<evidence type="ECO:0000256" key="1">
    <source>
        <dbReference type="ARBA" id="ARBA00001974"/>
    </source>
</evidence>
<dbReference type="PANTHER" id="PTHR10961:SF46">
    <property type="entry name" value="PEROXISOMAL SARCOSINE OXIDASE"/>
    <property type="match status" value="1"/>
</dbReference>
<gene>
    <name evidence="6" type="ORF">KSB_30070</name>
</gene>
<reference evidence="6 7" key="1">
    <citation type="journal article" date="2021" name="Int. J. Syst. Evol. Microbiol.">
        <title>Reticulibacter mediterranei gen. nov., sp. nov., within the new family Reticulibacteraceae fam. nov., and Ktedonospora formicarum gen. nov., sp. nov., Ktedonobacter robiniae sp. nov., Dictyobacter formicarum sp. nov. and Dictyobacter arantiisoli sp. nov., belonging to the class Ktedonobacteria.</title>
        <authorList>
            <person name="Yabe S."/>
            <person name="Zheng Y."/>
            <person name="Wang C.M."/>
            <person name="Sakai Y."/>
            <person name="Abe K."/>
            <person name="Yokota A."/>
            <person name="Donadio S."/>
            <person name="Cavaletti L."/>
            <person name="Monciardini P."/>
        </authorList>
    </citation>
    <scope>NUCLEOTIDE SEQUENCE [LARGE SCALE GENOMIC DNA]</scope>
    <source>
        <strain evidence="6 7">SOSP1-30</strain>
    </source>
</reference>
<evidence type="ECO:0000313" key="6">
    <source>
        <dbReference type="EMBL" id="GHO54532.1"/>
    </source>
</evidence>
<dbReference type="InterPro" id="IPR006076">
    <property type="entry name" value="FAD-dep_OxRdtase"/>
</dbReference>
<evidence type="ECO:0000256" key="4">
    <source>
        <dbReference type="ARBA" id="ARBA00023002"/>
    </source>
</evidence>
<dbReference type="PRINTS" id="PR00420">
    <property type="entry name" value="RNGMNOXGNASE"/>
</dbReference>
<dbReference type="Gene3D" id="3.50.50.60">
    <property type="entry name" value="FAD/NAD(P)-binding domain"/>
    <property type="match status" value="1"/>
</dbReference>
<sequence length="398" mass="44284">MLTENAYDLLVVGAGVFGLTTALEMKRRGYRVAVIDPGPLPHPLAASTDISKIVRMEYGSDEAYMELAEQAYQGWLQWNEMLGETLFHDVGVTMLTRAPMSPGEFEYESYHLLRKRGHTPERLTEDTITHRFPAWKARAFADGFFHAQGGYAESGRVIAALAQLTQTQGIDLYPGQKVEALLKENQHVRGVRTYTGSTFHAEHVVVASGAWSSLLVPDLTPFVKATGHPVFHLKPTDPNLFTPPNFVVFTADIGRTGWYGFPLHPREGVIKIGNHGVGQVLHPEQDERVVISSDIEQLRMFLAATFPALQDAPIVSTRRCLYVDTPDGDFWIDRHPQCAGLTVATGDSGHGFKFAPVLGGLIADAVEGKPNRWLPKFHWRNVSWHTGKKEASRYKGER</sequence>
<proteinExistence type="predicted"/>